<name>A0A2T0LSB3_9PSEU</name>
<dbReference type="AlphaFoldDB" id="A0A2T0LSB3"/>
<proteinExistence type="predicted"/>
<keyword evidence="1" id="KW-0378">Hydrolase</keyword>
<dbReference type="InterPro" id="IPR042001">
    <property type="entry name" value="Sortase_F"/>
</dbReference>
<evidence type="ECO:0000256" key="1">
    <source>
        <dbReference type="ARBA" id="ARBA00022801"/>
    </source>
</evidence>
<comment type="caution">
    <text evidence="3">The sequence shown here is derived from an EMBL/GenBank/DDBJ whole genome shotgun (WGS) entry which is preliminary data.</text>
</comment>
<sequence>MTAPGQARRAELGRLAAASAAVVVALAAVLTTANLMRSGTGEAAGDAVRTGGQDPRTAGRVLAVARPPAAHEPLATATPIGLRIPAIDLRIPGPDGPGAVIELGHTPRGSVEVPGTAAAVGWLAGTAAPGERGAAVLTGHTDLSYERGVFFRLDELRPGDTVEVRRSDGTTAVFTVYRVETRPTAGALDHATAPAAESELRLLTAASEFDPSFGGGTDAVLVFARLTDVTWSP</sequence>
<keyword evidence="2" id="KW-0472">Membrane</keyword>
<dbReference type="Gene3D" id="2.40.260.10">
    <property type="entry name" value="Sortase"/>
    <property type="match status" value="1"/>
</dbReference>
<evidence type="ECO:0000313" key="3">
    <source>
        <dbReference type="EMBL" id="PRX46505.1"/>
    </source>
</evidence>
<dbReference type="EMBL" id="PVNH01000007">
    <property type="protein sequence ID" value="PRX46505.1"/>
    <property type="molecule type" value="Genomic_DNA"/>
</dbReference>
<feature type="transmembrane region" description="Helical" evidence="2">
    <location>
        <begin position="12"/>
        <end position="30"/>
    </location>
</feature>
<dbReference type="RefSeq" id="WP_245900789.1">
    <property type="nucleotide sequence ID" value="NZ_PVNH01000007.1"/>
</dbReference>
<dbReference type="CDD" id="cd05829">
    <property type="entry name" value="Sortase_F"/>
    <property type="match status" value="1"/>
</dbReference>
<keyword evidence="2" id="KW-0812">Transmembrane</keyword>
<accession>A0A2T0LSB3</accession>
<dbReference type="Proteomes" id="UP000238362">
    <property type="component" value="Unassembled WGS sequence"/>
</dbReference>
<dbReference type="Pfam" id="PF04203">
    <property type="entry name" value="Sortase"/>
    <property type="match status" value="1"/>
</dbReference>
<dbReference type="InterPro" id="IPR023365">
    <property type="entry name" value="Sortase_dom-sf"/>
</dbReference>
<organism evidence="3 4">
    <name type="scientific">Prauserella shujinwangii</name>
    <dbReference type="NCBI Taxonomy" id="1453103"/>
    <lineage>
        <taxon>Bacteria</taxon>
        <taxon>Bacillati</taxon>
        <taxon>Actinomycetota</taxon>
        <taxon>Actinomycetes</taxon>
        <taxon>Pseudonocardiales</taxon>
        <taxon>Pseudonocardiaceae</taxon>
        <taxon>Prauserella</taxon>
    </lineage>
</organism>
<evidence type="ECO:0000256" key="2">
    <source>
        <dbReference type="SAM" id="Phobius"/>
    </source>
</evidence>
<keyword evidence="4" id="KW-1185">Reference proteome</keyword>
<dbReference type="SUPFAM" id="SSF63817">
    <property type="entry name" value="Sortase"/>
    <property type="match status" value="1"/>
</dbReference>
<protein>
    <submittedName>
        <fullName evidence="3">Sortase family protein</fullName>
    </submittedName>
</protein>
<dbReference type="GO" id="GO:0016787">
    <property type="term" value="F:hydrolase activity"/>
    <property type="evidence" value="ECO:0007669"/>
    <property type="project" value="UniProtKB-KW"/>
</dbReference>
<gene>
    <name evidence="3" type="ORF">B0I33_10782</name>
</gene>
<evidence type="ECO:0000313" key="4">
    <source>
        <dbReference type="Proteomes" id="UP000238362"/>
    </source>
</evidence>
<dbReference type="InterPro" id="IPR005754">
    <property type="entry name" value="Sortase"/>
</dbReference>
<reference evidence="3 4" key="1">
    <citation type="submission" date="2018-03" db="EMBL/GenBank/DDBJ databases">
        <title>Genomic Encyclopedia of Type Strains, Phase III (KMG-III): the genomes of soil and plant-associated and newly described type strains.</title>
        <authorList>
            <person name="Whitman W."/>
        </authorList>
    </citation>
    <scope>NUCLEOTIDE SEQUENCE [LARGE SCALE GENOMIC DNA]</scope>
    <source>
        <strain evidence="3 4">CGMCC 4.7125</strain>
    </source>
</reference>
<keyword evidence="2" id="KW-1133">Transmembrane helix</keyword>